<sequence>MGKLTLVVALLLGTVAQAAGVTNASILKELEKTGKFKAQKNPFCQALAKENSEKITSYVSSLGSRDLQKALIKFSMDRADASAGGKSKKNPLLKRHNDWVDEGDGSFSQMFSAYGTKTFDPSLVVYIKAAGKTTHVCTLIR</sequence>
<protein>
    <submittedName>
        <fullName evidence="2">Uncharacterized protein</fullName>
    </submittedName>
</protein>
<feature type="chain" id="PRO_5022117406" evidence="1">
    <location>
        <begin position="19"/>
        <end position="141"/>
    </location>
</feature>
<gene>
    <name evidence="2" type="ORF">DC3_41600</name>
</gene>
<keyword evidence="1" id="KW-0732">Signal</keyword>
<organism evidence="2 3">
    <name type="scientific">Deinococcus cellulosilyticus (strain DSM 18568 / NBRC 106333 / KACC 11606 / 5516J-15)</name>
    <dbReference type="NCBI Taxonomy" id="1223518"/>
    <lineage>
        <taxon>Bacteria</taxon>
        <taxon>Thermotogati</taxon>
        <taxon>Deinococcota</taxon>
        <taxon>Deinococci</taxon>
        <taxon>Deinococcales</taxon>
        <taxon>Deinococcaceae</taxon>
        <taxon>Deinococcus</taxon>
    </lineage>
</organism>
<dbReference type="Proteomes" id="UP000321306">
    <property type="component" value="Unassembled WGS sequence"/>
</dbReference>
<keyword evidence="3" id="KW-1185">Reference proteome</keyword>
<evidence type="ECO:0000313" key="3">
    <source>
        <dbReference type="Proteomes" id="UP000321306"/>
    </source>
</evidence>
<proteinExistence type="predicted"/>
<name>A0A511N6Q5_DEIC1</name>
<dbReference type="AlphaFoldDB" id="A0A511N6Q5"/>
<accession>A0A511N6Q5</accession>
<feature type="signal peptide" evidence="1">
    <location>
        <begin position="1"/>
        <end position="18"/>
    </location>
</feature>
<comment type="caution">
    <text evidence="2">The sequence shown here is derived from an EMBL/GenBank/DDBJ whole genome shotgun (WGS) entry which is preliminary data.</text>
</comment>
<dbReference type="EMBL" id="BJXB01000022">
    <property type="protein sequence ID" value="GEM48525.1"/>
    <property type="molecule type" value="Genomic_DNA"/>
</dbReference>
<dbReference type="RefSeq" id="WP_146887665.1">
    <property type="nucleotide sequence ID" value="NZ_BJXB01000022.1"/>
</dbReference>
<reference evidence="2 3" key="1">
    <citation type="submission" date="2019-07" db="EMBL/GenBank/DDBJ databases">
        <title>Whole genome shotgun sequence of Deinococcus cellulosilyticus NBRC 106333.</title>
        <authorList>
            <person name="Hosoyama A."/>
            <person name="Uohara A."/>
            <person name="Ohji S."/>
            <person name="Ichikawa N."/>
        </authorList>
    </citation>
    <scope>NUCLEOTIDE SEQUENCE [LARGE SCALE GENOMIC DNA]</scope>
    <source>
        <strain evidence="2 3">NBRC 106333</strain>
    </source>
</reference>
<evidence type="ECO:0000256" key="1">
    <source>
        <dbReference type="SAM" id="SignalP"/>
    </source>
</evidence>
<evidence type="ECO:0000313" key="2">
    <source>
        <dbReference type="EMBL" id="GEM48525.1"/>
    </source>
</evidence>